<evidence type="ECO:0000313" key="2">
    <source>
        <dbReference type="EMBL" id="VUX55465.1"/>
    </source>
</evidence>
<protein>
    <submittedName>
        <fullName evidence="2">Uncharacterized protein</fullName>
    </submittedName>
</protein>
<evidence type="ECO:0000256" key="1">
    <source>
        <dbReference type="SAM" id="Phobius"/>
    </source>
</evidence>
<gene>
    <name evidence="2" type="ORF">JTBM06_V1_30025</name>
</gene>
<reference evidence="2" key="1">
    <citation type="submission" date="2019-07" db="EMBL/GenBank/DDBJ databases">
        <authorList>
            <person name="Weber M."/>
            <person name="Kostadinov I."/>
            <person name="Kostadinov D I."/>
        </authorList>
    </citation>
    <scope>NUCLEOTIDE SEQUENCE</scope>
    <source>
        <strain evidence="2">Gfbio:sag-sample-m06:053724c1-46a9-4a36-b237-ea2bf867836b</strain>
    </source>
</reference>
<dbReference type="AlphaFoldDB" id="A0A7D9D1T4"/>
<keyword evidence="1" id="KW-1133">Transmembrane helix</keyword>
<keyword evidence="1" id="KW-0812">Transmembrane</keyword>
<feature type="transmembrane region" description="Helical" evidence="1">
    <location>
        <begin position="6"/>
        <end position="26"/>
    </location>
</feature>
<organism evidence="2">
    <name type="scientific">uncultured Woeseiaceae bacterium</name>
    <dbReference type="NCBI Taxonomy" id="1983305"/>
    <lineage>
        <taxon>Bacteria</taxon>
        <taxon>Pseudomonadati</taxon>
        <taxon>Pseudomonadota</taxon>
        <taxon>Gammaproteobacteria</taxon>
        <taxon>Woeseiales</taxon>
        <taxon>Woeseiaceae</taxon>
        <taxon>environmental samples</taxon>
    </lineage>
</organism>
<dbReference type="EMBL" id="LR633967">
    <property type="protein sequence ID" value="VUX55465.1"/>
    <property type="molecule type" value="Genomic_DNA"/>
</dbReference>
<proteinExistence type="predicted"/>
<keyword evidence="1" id="KW-0472">Membrane</keyword>
<accession>A0A7D9D1T4</accession>
<sequence>MKRLPYATALISITVAVALWLIATWLEGDSPWLVPGTESGAGFANSEVRPDTPVQVRPELAGCEQAEDALRQKVDAAQYCSTNDDCTLFDYGYPIQCLTSVAKSEITTLRLEYRSYQQSCAYRVYYDCPTGSLERQAVCRGNRCSVDLQSNEILEEETLDYLGLDPR</sequence>
<name>A0A7D9D1T4_9GAMM</name>